<dbReference type="EMBL" id="KN125198">
    <property type="protein sequence ID" value="KFO19058.1"/>
    <property type="molecule type" value="Genomic_DNA"/>
</dbReference>
<feature type="repeat" description="TPR" evidence="1">
    <location>
        <begin position="91"/>
        <end position="124"/>
    </location>
</feature>
<gene>
    <name evidence="3" type="ORF">H920_19521</name>
</gene>
<evidence type="ECO:0000256" key="1">
    <source>
        <dbReference type="PROSITE-ProRule" id="PRU00339"/>
    </source>
</evidence>
<evidence type="ECO:0000313" key="3">
    <source>
        <dbReference type="EMBL" id="KFO19058.1"/>
    </source>
</evidence>
<dbReference type="PROSITE" id="PS50005">
    <property type="entry name" value="TPR"/>
    <property type="match status" value="1"/>
</dbReference>
<dbReference type="InterPro" id="IPR011990">
    <property type="entry name" value="TPR-like_helical_dom_sf"/>
</dbReference>
<dbReference type="Gene3D" id="1.25.40.10">
    <property type="entry name" value="Tetratricopeptide repeat domain"/>
    <property type="match status" value="1"/>
</dbReference>
<dbReference type="AlphaFoldDB" id="A0A091CNG5"/>
<accession>A0A091CNG5</accession>
<dbReference type="GO" id="GO:0005786">
    <property type="term" value="C:signal recognition particle, endoplasmic reticulum targeting"/>
    <property type="evidence" value="ECO:0007669"/>
    <property type="project" value="TreeGrafter"/>
</dbReference>
<dbReference type="SMART" id="SM00028">
    <property type="entry name" value="TPR"/>
    <property type="match status" value="2"/>
</dbReference>
<organism evidence="3 4">
    <name type="scientific">Fukomys damarensis</name>
    <name type="common">Damaraland mole rat</name>
    <name type="synonym">Cryptomys damarensis</name>
    <dbReference type="NCBI Taxonomy" id="885580"/>
    <lineage>
        <taxon>Eukaryota</taxon>
        <taxon>Metazoa</taxon>
        <taxon>Chordata</taxon>
        <taxon>Craniata</taxon>
        <taxon>Vertebrata</taxon>
        <taxon>Euteleostomi</taxon>
        <taxon>Mammalia</taxon>
        <taxon>Eutheria</taxon>
        <taxon>Euarchontoglires</taxon>
        <taxon>Glires</taxon>
        <taxon>Rodentia</taxon>
        <taxon>Hystricomorpha</taxon>
        <taxon>Bathyergidae</taxon>
        <taxon>Fukomys</taxon>
    </lineage>
</organism>
<proteinExistence type="predicted"/>
<reference evidence="3 4" key="1">
    <citation type="submission" date="2013-11" db="EMBL/GenBank/DDBJ databases">
        <title>The Damaraland mole rat (Fukomys damarensis) genome and evolution of African mole rats.</title>
        <authorList>
            <person name="Gladyshev V.N."/>
            <person name="Fang X."/>
        </authorList>
    </citation>
    <scope>NUCLEOTIDE SEQUENCE [LARGE SCALE GENOMIC DNA]</scope>
    <source>
        <tissue evidence="3">Liver</tissue>
    </source>
</reference>
<dbReference type="InterPro" id="IPR019734">
    <property type="entry name" value="TPR_rpt"/>
</dbReference>
<dbReference type="GO" id="GO:0006614">
    <property type="term" value="P:SRP-dependent cotranslational protein targeting to membrane"/>
    <property type="evidence" value="ECO:0007669"/>
    <property type="project" value="InterPro"/>
</dbReference>
<keyword evidence="4" id="KW-1185">Reference proteome</keyword>
<protein>
    <submittedName>
        <fullName evidence="3">Signal recognition particle 72 kDa protein</fullName>
    </submittedName>
</protein>
<dbReference type="PANTHER" id="PTHR14094">
    <property type="entry name" value="SIGNAL RECOGNITION PARTICLE 72"/>
    <property type="match status" value="1"/>
</dbReference>
<dbReference type="Proteomes" id="UP000028990">
    <property type="component" value="Unassembled WGS sequence"/>
</dbReference>
<sequence length="285" mass="31283">MASGSGGCVSVPALWSEVNCFRKNGDFTLTVKTINKILQMNKDDVTALHCKVVYLIHNGSFKEALTVVNVHTKVLAKVSDGTEVEPQTELAIIHGQMAYILQLQGRTEEALQLYNQIIKLKPTDLGSLAVIANNIITINKDQNVFDSKKKLPSSAGKSSTQELLQEFSDHHPENAADIKLTMAQLKISQDPEKAKSLSKHLPSSDSMSLKVDVEALENSPGATYIRKNGGKVTGDSQPKEQGQGDLEKKKEKKRGNCLRIKTERLPQIQKDGCQCENVLTTEEEG</sequence>
<dbReference type="STRING" id="885580.ENSFDAP00000005757"/>
<evidence type="ECO:0000313" key="4">
    <source>
        <dbReference type="Proteomes" id="UP000028990"/>
    </source>
</evidence>
<dbReference type="InterPro" id="IPR026270">
    <property type="entry name" value="SRP72"/>
</dbReference>
<dbReference type="GO" id="GO:0008312">
    <property type="term" value="F:7S RNA binding"/>
    <property type="evidence" value="ECO:0007669"/>
    <property type="project" value="TreeGrafter"/>
</dbReference>
<name>A0A091CNG5_FUKDA</name>
<dbReference type="PANTHER" id="PTHR14094:SF9">
    <property type="entry name" value="SIGNAL RECOGNITION PARTICLE SUBUNIT SRP72"/>
    <property type="match status" value="1"/>
</dbReference>
<keyword evidence="1" id="KW-0802">TPR repeat</keyword>
<evidence type="ECO:0000256" key="2">
    <source>
        <dbReference type="SAM" id="MobiDB-lite"/>
    </source>
</evidence>
<feature type="region of interest" description="Disordered" evidence="2">
    <location>
        <begin position="220"/>
        <end position="255"/>
    </location>
</feature>
<dbReference type="GO" id="GO:0043022">
    <property type="term" value="F:ribosome binding"/>
    <property type="evidence" value="ECO:0007669"/>
    <property type="project" value="TreeGrafter"/>
</dbReference>
<dbReference type="SUPFAM" id="SSF48452">
    <property type="entry name" value="TPR-like"/>
    <property type="match status" value="1"/>
</dbReference>